<comment type="caution">
    <text evidence="1">The sequence shown here is derived from an EMBL/GenBank/DDBJ whole genome shotgun (WGS) entry which is preliminary data.</text>
</comment>
<sequence>MPDDFDLSDRQWDALGELRRQHDAGLPAGRGTPGLHLATLKPLAVLGLVDLDESGEPDNRGRQWTAALTVAGHLALDQGDAEPTQP</sequence>
<protein>
    <recommendedName>
        <fullName evidence="3">MarR family transcriptional regulator</fullName>
    </recommendedName>
</protein>
<evidence type="ECO:0000313" key="2">
    <source>
        <dbReference type="Proteomes" id="UP001592530"/>
    </source>
</evidence>
<organism evidence="1 2">
    <name type="scientific">Streptacidiphilus alkalitolerans</name>
    <dbReference type="NCBI Taxonomy" id="3342712"/>
    <lineage>
        <taxon>Bacteria</taxon>
        <taxon>Bacillati</taxon>
        <taxon>Actinomycetota</taxon>
        <taxon>Actinomycetes</taxon>
        <taxon>Kitasatosporales</taxon>
        <taxon>Streptomycetaceae</taxon>
        <taxon>Streptacidiphilus</taxon>
    </lineage>
</organism>
<accession>A0ABV6XCI5</accession>
<evidence type="ECO:0000313" key="1">
    <source>
        <dbReference type="EMBL" id="MFC1435978.1"/>
    </source>
</evidence>
<proteinExistence type="predicted"/>
<dbReference type="EMBL" id="JBHEZY010000024">
    <property type="protein sequence ID" value="MFC1435978.1"/>
    <property type="molecule type" value="Genomic_DNA"/>
</dbReference>
<evidence type="ECO:0008006" key="3">
    <source>
        <dbReference type="Google" id="ProtNLM"/>
    </source>
</evidence>
<name>A0ABV6XCI5_9ACTN</name>
<dbReference type="Proteomes" id="UP001592530">
    <property type="component" value="Unassembled WGS sequence"/>
</dbReference>
<dbReference type="RefSeq" id="WP_380559344.1">
    <property type="nucleotide sequence ID" value="NZ_JBHEZY010000024.1"/>
</dbReference>
<gene>
    <name evidence="1" type="ORF">ACEZDB_35635</name>
</gene>
<reference evidence="1 2" key="1">
    <citation type="submission" date="2024-09" db="EMBL/GenBank/DDBJ databases">
        <authorList>
            <person name="Lee S.D."/>
        </authorList>
    </citation>
    <scope>NUCLEOTIDE SEQUENCE [LARGE SCALE GENOMIC DNA]</scope>
    <source>
        <strain evidence="1 2">N1-3</strain>
    </source>
</reference>